<dbReference type="GO" id="GO:0005506">
    <property type="term" value="F:iron ion binding"/>
    <property type="evidence" value="ECO:0007669"/>
    <property type="project" value="TreeGrafter"/>
</dbReference>
<evidence type="ECO:0000259" key="3">
    <source>
        <dbReference type="Pfam" id="PF01521"/>
    </source>
</evidence>
<dbReference type="GO" id="GO:0016226">
    <property type="term" value="P:iron-sulfur cluster assembly"/>
    <property type="evidence" value="ECO:0007669"/>
    <property type="project" value="InterPro"/>
</dbReference>
<name>A0A481Z0K0_9VIRU</name>
<evidence type="ECO:0000256" key="1">
    <source>
        <dbReference type="ARBA" id="ARBA00022723"/>
    </source>
</evidence>
<evidence type="ECO:0000313" key="4">
    <source>
        <dbReference type="EMBL" id="QBK88314.1"/>
    </source>
</evidence>
<evidence type="ECO:0000256" key="2">
    <source>
        <dbReference type="ARBA" id="ARBA00023004"/>
    </source>
</evidence>
<dbReference type="Pfam" id="PF01521">
    <property type="entry name" value="Fe-S_biosyn"/>
    <property type="match status" value="1"/>
</dbReference>
<reference evidence="4" key="1">
    <citation type="journal article" date="2019" name="MBio">
        <title>Virus Genomes from Deep Sea Sediments Expand the Ocean Megavirome and Support Independent Origins of Viral Gigantism.</title>
        <authorList>
            <person name="Backstrom D."/>
            <person name="Yutin N."/>
            <person name="Jorgensen S.L."/>
            <person name="Dharamshi J."/>
            <person name="Homa F."/>
            <person name="Zaremba-Niedwiedzka K."/>
            <person name="Spang A."/>
            <person name="Wolf Y.I."/>
            <person name="Koonin E.V."/>
            <person name="Ettema T.J."/>
        </authorList>
    </citation>
    <scope>NUCLEOTIDE SEQUENCE</scope>
</reference>
<proteinExistence type="predicted"/>
<dbReference type="GO" id="GO:0051539">
    <property type="term" value="F:4 iron, 4 sulfur cluster binding"/>
    <property type="evidence" value="ECO:0007669"/>
    <property type="project" value="TreeGrafter"/>
</dbReference>
<feature type="domain" description="Core" evidence="3">
    <location>
        <begin position="2"/>
        <end position="79"/>
    </location>
</feature>
<dbReference type="InterPro" id="IPR035903">
    <property type="entry name" value="HesB-like_dom_sf"/>
</dbReference>
<dbReference type="EMBL" id="MK500385">
    <property type="protein sequence ID" value="QBK88314.1"/>
    <property type="molecule type" value="Genomic_DNA"/>
</dbReference>
<dbReference type="SUPFAM" id="SSF89360">
    <property type="entry name" value="HesB-like domain"/>
    <property type="match status" value="1"/>
</dbReference>
<dbReference type="Gene3D" id="2.60.300.12">
    <property type="entry name" value="HesB-like domain"/>
    <property type="match status" value="1"/>
</dbReference>
<accession>A0A481Z0K0</accession>
<dbReference type="FunFam" id="2.60.300.12:FF:000006">
    <property type="entry name" value="Iron-sulfur cluster assembly 2 mitochondrial"/>
    <property type="match status" value="1"/>
</dbReference>
<keyword evidence="2" id="KW-0408">Iron</keyword>
<dbReference type="PANTHER" id="PTHR43011">
    <property type="entry name" value="IRON-SULFUR CLUSTER ASSEMBLY 2 HOMOLOG, MITOCHONDRIAL"/>
    <property type="match status" value="1"/>
</dbReference>
<dbReference type="InterPro" id="IPR000361">
    <property type="entry name" value="ATAP_core_dom"/>
</dbReference>
<dbReference type="GO" id="GO:0051537">
    <property type="term" value="F:2 iron, 2 sulfur cluster binding"/>
    <property type="evidence" value="ECO:0007669"/>
    <property type="project" value="TreeGrafter"/>
</dbReference>
<dbReference type="PANTHER" id="PTHR43011:SF1">
    <property type="entry name" value="IRON-SULFUR CLUSTER ASSEMBLY 2 HOMOLOG, MITOCHONDRIAL"/>
    <property type="match status" value="1"/>
</dbReference>
<organism evidence="4">
    <name type="scientific">Marseillevirus LCMAC202</name>
    <dbReference type="NCBI Taxonomy" id="2506606"/>
    <lineage>
        <taxon>Viruses</taxon>
        <taxon>Varidnaviria</taxon>
        <taxon>Bamfordvirae</taxon>
        <taxon>Nucleocytoviricota</taxon>
        <taxon>Megaviricetes</taxon>
        <taxon>Pimascovirales</taxon>
        <taxon>Pimascovirales incertae sedis</taxon>
        <taxon>Marseilleviridae</taxon>
    </lineage>
</organism>
<dbReference type="NCBIfam" id="TIGR00049">
    <property type="entry name" value="iron-sulfur cluster assembly accessory protein"/>
    <property type="match status" value="1"/>
</dbReference>
<dbReference type="InterPro" id="IPR016092">
    <property type="entry name" value="ATAP"/>
</dbReference>
<gene>
    <name evidence="4" type="ORF">LCMAC202_06760</name>
</gene>
<sequence>MLRVTIDSGGCNGFSYNYRFDDKIYKNDIVIEQNGATVVVDDISANFVNGATIDYKDELIRSGFIIDKNPNADTACSCKISFSMKD</sequence>
<keyword evidence="1" id="KW-0479">Metal-binding</keyword>
<protein>
    <submittedName>
        <fullName evidence="4">Iron-sulfur cluster biosynthesis protein</fullName>
    </submittedName>
</protein>